<keyword evidence="1" id="KW-0479">Metal-binding</keyword>
<keyword evidence="3" id="KW-0862">Zinc</keyword>
<sequence length="132" mass="14932">MPASLTDAQVRELEAMLRSRLQTLTDETRRLLVEYDEARYGHLAGEVHDIGEQSVADLLVDLELADVDRHIEEIRDIEAALLRIAGRAYGICIDCEGPVDYERLSVYPTAKRCVRCQERHEKSHAGPGRPSF</sequence>
<accession>A0A1V3NIM5</accession>
<keyword evidence="7" id="KW-1185">Reference proteome</keyword>
<dbReference type="Pfam" id="PF01258">
    <property type="entry name" value="zf-dskA_traR"/>
    <property type="match status" value="1"/>
</dbReference>
<evidence type="ECO:0000256" key="1">
    <source>
        <dbReference type="ARBA" id="ARBA00022723"/>
    </source>
</evidence>
<dbReference type="PROSITE" id="PS51128">
    <property type="entry name" value="ZF_DKSA_2"/>
    <property type="match status" value="1"/>
</dbReference>
<dbReference type="PANTHER" id="PTHR33823">
    <property type="entry name" value="RNA POLYMERASE-BINDING TRANSCRIPTION FACTOR DKSA-RELATED"/>
    <property type="match status" value="1"/>
</dbReference>
<dbReference type="InterPro" id="IPR037187">
    <property type="entry name" value="DnaK_N"/>
</dbReference>
<evidence type="ECO:0000313" key="7">
    <source>
        <dbReference type="Proteomes" id="UP000189462"/>
    </source>
</evidence>
<dbReference type="SUPFAM" id="SSF57716">
    <property type="entry name" value="Glucocorticoid receptor-like (DNA-binding domain)"/>
    <property type="match status" value="1"/>
</dbReference>
<evidence type="ECO:0000256" key="4">
    <source>
        <dbReference type="PROSITE-ProRule" id="PRU00510"/>
    </source>
</evidence>
<dbReference type="SUPFAM" id="SSF109635">
    <property type="entry name" value="DnaK suppressor protein DksA, alpha-hairpin domain"/>
    <property type="match status" value="1"/>
</dbReference>
<evidence type="ECO:0000313" key="6">
    <source>
        <dbReference type="EMBL" id="OOG24738.1"/>
    </source>
</evidence>
<dbReference type="EMBL" id="MVBK01000044">
    <property type="protein sequence ID" value="OOG24738.1"/>
    <property type="molecule type" value="Genomic_DNA"/>
</dbReference>
<proteinExistence type="predicted"/>
<feature type="domain" description="Zinc finger DksA/TraR C4-type" evidence="5">
    <location>
        <begin position="88"/>
        <end position="122"/>
    </location>
</feature>
<dbReference type="Proteomes" id="UP000189462">
    <property type="component" value="Unassembled WGS sequence"/>
</dbReference>
<evidence type="ECO:0000256" key="2">
    <source>
        <dbReference type="ARBA" id="ARBA00022771"/>
    </source>
</evidence>
<dbReference type="AlphaFoldDB" id="A0A1V3NIM5"/>
<name>A0A1V3NIM5_9GAMM</name>
<dbReference type="STRING" id="108003.B1C78_07885"/>
<reference evidence="6 7" key="1">
    <citation type="submission" date="2017-02" db="EMBL/GenBank/DDBJ databases">
        <title>Genomic diversity within the haloalkaliphilic genus Thioalkalivibrio.</title>
        <authorList>
            <person name="Ahn A.-C."/>
            <person name="Meier-Kolthoff J."/>
            <person name="Overmars L."/>
            <person name="Richter M."/>
            <person name="Woyke T."/>
            <person name="Sorokin D.Y."/>
            <person name="Muyzer G."/>
        </authorList>
    </citation>
    <scope>NUCLEOTIDE SEQUENCE [LARGE SCALE GENOMIC DNA]</scope>
    <source>
        <strain evidence="6 7">ALJD</strain>
    </source>
</reference>
<protein>
    <submittedName>
        <fullName evidence="6">Conjugal transfer protein TraR</fullName>
    </submittedName>
</protein>
<comment type="caution">
    <text evidence="6">The sequence shown here is derived from an EMBL/GenBank/DDBJ whole genome shotgun (WGS) entry which is preliminary data.</text>
</comment>
<evidence type="ECO:0000256" key="3">
    <source>
        <dbReference type="ARBA" id="ARBA00022833"/>
    </source>
</evidence>
<dbReference type="OrthoDB" id="962301at2"/>
<dbReference type="RefSeq" id="WP_077278607.1">
    <property type="nucleotide sequence ID" value="NZ_MVBK01000044.1"/>
</dbReference>
<keyword evidence="2" id="KW-0863">Zinc-finger</keyword>
<dbReference type="PANTHER" id="PTHR33823:SF4">
    <property type="entry name" value="GENERAL STRESS PROTEIN 16O"/>
    <property type="match status" value="1"/>
</dbReference>
<evidence type="ECO:0000259" key="5">
    <source>
        <dbReference type="Pfam" id="PF01258"/>
    </source>
</evidence>
<dbReference type="InterPro" id="IPR000962">
    <property type="entry name" value="Znf_DskA_TraR"/>
</dbReference>
<organism evidence="6 7">
    <name type="scientific">Thioalkalivibrio denitrificans</name>
    <dbReference type="NCBI Taxonomy" id="108003"/>
    <lineage>
        <taxon>Bacteria</taxon>
        <taxon>Pseudomonadati</taxon>
        <taxon>Pseudomonadota</taxon>
        <taxon>Gammaproteobacteria</taxon>
        <taxon>Chromatiales</taxon>
        <taxon>Ectothiorhodospiraceae</taxon>
        <taxon>Thioalkalivibrio</taxon>
    </lineage>
</organism>
<gene>
    <name evidence="6" type="ORF">B1C78_07885</name>
</gene>
<feature type="zinc finger region" description="dksA C4-type" evidence="4">
    <location>
        <begin position="92"/>
        <end position="116"/>
    </location>
</feature>
<dbReference type="GO" id="GO:0008270">
    <property type="term" value="F:zinc ion binding"/>
    <property type="evidence" value="ECO:0007669"/>
    <property type="project" value="UniProtKB-KW"/>
</dbReference>
<dbReference type="Gene3D" id="1.20.120.910">
    <property type="entry name" value="DksA, coiled-coil domain"/>
    <property type="match status" value="1"/>
</dbReference>